<proteinExistence type="predicted"/>
<evidence type="ECO:0000313" key="4">
    <source>
        <dbReference type="Proteomes" id="UP000321773"/>
    </source>
</evidence>
<protein>
    <recommendedName>
        <fullName evidence="5">Transcriptional regulator, AbiEi antitoxin, Type IV TA system</fullName>
    </recommendedName>
</protein>
<evidence type="ECO:0000313" key="1">
    <source>
        <dbReference type="EMBL" id="GEM04168.1"/>
    </source>
</evidence>
<evidence type="ECO:0000313" key="3">
    <source>
        <dbReference type="Proteomes" id="UP000199139"/>
    </source>
</evidence>
<name>A0A1I6SQN2_9BACI</name>
<keyword evidence="4" id="KW-1185">Reference proteome</keyword>
<accession>A0A1I6SQN2</accession>
<organism evidence="2 3">
    <name type="scientific">Halolactibacillus miurensis</name>
    <dbReference type="NCBI Taxonomy" id="306541"/>
    <lineage>
        <taxon>Bacteria</taxon>
        <taxon>Bacillati</taxon>
        <taxon>Bacillota</taxon>
        <taxon>Bacilli</taxon>
        <taxon>Bacillales</taxon>
        <taxon>Bacillaceae</taxon>
        <taxon>Halolactibacillus</taxon>
    </lineage>
</organism>
<dbReference type="EMBL" id="BJWJ01000009">
    <property type="protein sequence ID" value="GEM04168.1"/>
    <property type="molecule type" value="Genomic_DNA"/>
</dbReference>
<dbReference type="Proteomes" id="UP000199139">
    <property type="component" value="Unassembled WGS sequence"/>
</dbReference>
<dbReference type="AlphaFoldDB" id="A0A1I6SQN2"/>
<reference evidence="1 4" key="2">
    <citation type="submission" date="2019-07" db="EMBL/GenBank/DDBJ databases">
        <title>Whole genome shotgun sequence of Halolactibacillus miurensis NBRC 100873.</title>
        <authorList>
            <person name="Hosoyama A."/>
            <person name="Uohara A."/>
            <person name="Ohji S."/>
            <person name="Ichikawa N."/>
        </authorList>
    </citation>
    <scope>NUCLEOTIDE SEQUENCE [LARGE SCALE GENOMIC DNA]</scope>
    <source>
        <strain evidence="1 4">NBRC 100873</strain>
    </source>
</reference>
<dbReference type="RefSeq" id="WP_089854125.1">
    <property type="nucleotide sequence ID" value="NZ_BJWJ01000009.1"/>
</dbReference>
<dbReference type="Proteomes" id="UP000321773">
    <property type="component" value="Unassembled WGS sequence"/>
</dbReference>
<dbReference type="OrthoDB" id="9802612at2"/>
<dbReference type="EMBL" id="FPAI01000010">
    <property type="protein sequence ID" value="SFS79180.1"/>
    <property type="molecule type" value="Genomic_DNA"/>
</dbReference>
<evidence type="ECO:0000313" key="2">
    <source>
        <dbReference type="EMBL" id="SFS79180.1"/>
    </source>
</evidence>
<sequence>MSYATMIKETISKYAELDIIDAHQIYISKCKDVPEQTYYKTISRMTESGEIARLTKGIYCKPKTGRFGRRISSEKHILEHYLGKDGKNGVIVGYRMYNKYKLTTQFSKSIDVYSNVSEQEKKKVLDVTIKKANIRFDTDSIKMIELLDFLENVNKIEELNKRHAIRFIEDAAALYNDQLLEKLVIAIGYKKSTLASLRNVLNYYKINHSIGKYLNGLSKYKSMRMEDLYEFTP</sequence>
<reference evidence="2 3" key="1">
    <citation type="submission" date="2016-10" db="EMBL/GenBank/DDBJ databases">
        <authorList>
            <person name="de Groot N.N."/>
        </authorList>
    </citation>
    <scope>NUCLEOTIDE SEQUENCE [LARGE SCALE GENOMIC DNA]</scope>
    <source>
        <strain evidence="2 3">DSM 17074</strain>
    </source>
</reference>
<evidence type="ECO:0008006" key="5">
    <source>
        <dbReference type="Google" id="ProtNLM"/>
    </source>
</evidence>
<gene>
    <name evidence="1" type="ORF">HMI01_11560</name>
    <name evidence="2" type="ORF">SAMN05421668_11022</name>
</gene>